<dbReference type="Proteomes" id="UP001305414">
    <property type="component" value="Unassembled WGS sequence"/>
</dbReference>
<sequence length="282" mass="30957">MNSRHFQLPSEDDTLTTNGKMRTTPFVAALSGVSSASATINAAAVRSQTPYSCNAVGGVGVTFAEDMSVMHAKFPDLSLYVDTPSHGFPPSYSIMYCIATVEFSEPDFGAGNRQTRFAIANVTWSNNNLTLEKGDNFDTLTTKIDLNIEVSNRTSPVHYPIGTDRYSANLVNLNVNPAVGVDAPFSGEFKLTAKNPNPTFTPCFLGRSAHILKFDFDILAETVDGGVSSNGWNIDFGLIYEECHWTPESDNWGTTQIQDWESCTYREATNQTSIKRGLRKIH</sequence>
<name>A0AAN7UDZ3_9PEZI</name>
<gene>
    <name evidence="1" type="ORF">RRF57_002668</name>
</gene>
<keyword evidence="2" id="KW-1185">Reference proteome</keyword>
<protein>
    <submittedName>
        <fullName evidence="1">Uncharacterized protein</fullName>
    </submittedName>
</protein>
<dbReference type="EMBL" id="JAWHQM010000004">
    <property type="protein sequence ID" value="KAK5626953.1"/>
    <property type="molecule type" value="Genomic_DNA"/>
</dbReference>
<comment type="caution">
    <text evidence="1">The sequence shown here is derived from an EMBL/GenBank/DDBJ whole genome shotgun (WGS) entry which is preliminary data.</text>
</comment>
<organism evidence="1 2">
    <name type="scientific">Xylaria bambusicola</name>
    <dbReference type="NCBI Taxonomy" id="326684"/>
    <lineage>
        <taxon>Eukaryota</taxon>
        <taxon>Fungi</taxon>
        <taxon>Dikarya</taxon>
        <taxon>Ascomycota</taxon>
        <taxon>Pezizomycotina</taxon>
        <taxon>Sordariomycetes</taxon>
        <taxon>Xylariomycetidae</taxon>
        <taxon>Xylariales</taxon>
        <taxon>Xylariaceae</taxon>
        <taxon>Xylaria</taxon>
    </lineage>
</organism>
<evidence type="ECO:0000313" key="1">
    <source>
        <dbReference type="EMBL" id="KAK5626953.1"/>
    </source>
</evidence>
<dbReference type="AlphaFoldDB" id="A0AAN7UDZ3"/>
<reference evidence="1 2" key="1">
    <citation type="submission" date="2023-10" db="EMBL/GenBank/DDBJ databases">
        <title>Draft genome sequence of Xylaria bambusicola isolate GMP-LS, the root and basal stem rot pathogen of sugarcane in Indonesia.</title>
        <authorList>
            <person name="Selvaraj P."/>
            <person name="Muralishankar V."/>
            <person name="Muruganantham S."/>
            <person name="Sp S."/>
            <person name="Haryani S."/>
            <person name="Lau K.J.X."/>
            <person name="Naqvi N.I."/>
        </authorList>
    </citation>
    <scope>NUCLEOTIDE SEQUENCE [LARGE SCALE GENOMIC DNA]</scope>
    <source>
        <strain evidence="1">GMP-LS</strain>
    </source>
</reference>
<evidence type="ECO:0000313" key="2">
    <source>
        <dbReference type="Proteomes" id="UP001305414"/>
    </source>
</evidence>
<accession>A0AAN7UDZ3</accession>
<proteinExistence type="predicted"/>